<evidence type="ECO:0000259" key="3">
    <source>
        <dbReference type="Pfam" id="PF07282"/>
    </source>
</evidence>
<reference evidence="4 5" key="1">
    <citation type="submission" date="2012-06" db="EMBL/GenBank/DDBJ databases">
        <title>Finished chromosome of genome of Microcoleus sp. PCC 7113.</title>
        <authorList>
            <consortium name="US DOE Joint Genome Institute"/>
            <person name="Gugger M."/>
            <person name="Coursin T."/>
            <person name="Rippka R."/>
            <person name="Tandeau De Marsac N."/>
            <person name="Huntemann M."/>
            <person name="Wei C.-L."/>
            <person name="Han J."/>
            <person name="Detter J.C."/>
            <person name="Han C."/>
            <person name="Tapia R."/>
            <person name="Chen A."/>
            <person name="Kyrpides N."/>
            <person name="Mavromatis K."/>
            <person name="Markowitz V."/>
            <person name="Szeto E."/>
            <person name="Ivanova N."/>
            <person name="Pagani I."/>
            <person name="Pati A."/>
            <person name="Goodwin L."/>
            <person name="Nordberg H.P."/>
            <person name="Cantor M.N."/>
            <person name="Hua S.X."/>
            <person name="Woyke T."/>
            <person name="Kerfeld C.A."/>
        </authorList>
    </citation>
    <scope>NUCLEOTIDE SEQUENCE [LARGE SCALE GENOMIC DNA]</scope>
    <source>
        <strain evidence="4 5">PCC 7113</strain>
    </source>
</reference>
<sequence length="631" mass="72644">MLTLEFKADFSLEQQAKIDRWLEINRSLWNMGLAALEDFDDFYSYVKGQKEYAPCCPIQYEYRPLSEEEKACIPTHEKTSDRKYLAPFCRIISEKSRWYVKKLPIYKVPTPAEKKDSWGWLPSNHDEDRKYSNCTGYSCPIPRYGSVENPSWYEPMIRNPTYKGSGGLSLVSKTENLPQWMKDSDIPQRFRAGEMGQLDTAWQEYLKSRYGQSEVKRGKPQYKRKRDKLQTLINTNPSANERLVGNNIFAGIPKLGKVRCKGIDKRWRNPDGSIPRVATYKICKRPDAYYIQLSGEVQRSFSVKATNASIGIDPGLQYELSLSDGTRIQPQKFYRKSEERRAKLQQKLAKKLTERLILWIHHPDRTIQEIRKNFFPISNESYEALRAAKTEAEVIKAIGASRLNTLKYNIVPDAPPTMKDKSPFSGAKQKALEKAIRKLDRKISLQRRNHDHKITTMIVRNYGFIAVEDGLQDEKLRKRTKPKEREDGQGYEQTGAKRKSGLSKSLADASPGRKIAFLKQKADRAGRVFSQHPAPYTTKECPVCGSMNEASYNVDDEGNRLYLCIICGWECDRDVNSGVNIELAQFGNNPHTVLSANAQRARFANSVWEIAHPEASTKPRWKKTEKRKKRK</sequence>
<feature type="region of interest" description="Disordered" evidence="2">
    <location>
        <begin position="475"/>
        <end position="508"/>
    </location>
</feature>
<organism evidence="4 5">
    <name type="scientific">Allocoleopsis franciscana PCC 7113</name>
    <dbReference type="NCBI Taxonomy" id="1173027"/>
    <lineage>
        <taxon>Bacteria</taxon>
        <taxon>Bacillati</taxon>
        <taxon>Cyanobacteriota</taxon>
        <taxon>Cyanophyceae</taxon>
        <taxon>Coleofasciculales</taxon>
        <taxon>Coleofasciculaceae</taxon>
        <taxon>Allocoleopsis</taxon>
        <taxon>Allocoleopsis franciscana</taxon>
    </lineage>
</organism>
<proteinExistence type="predicted"/>
<gene>
    <name evidence="4" type="ORF">Mic7113_3230</name>
</gene>
<dbReference type="EMBL" id="CP003630">
    <property type="protein sequence ID" value="AFZ18968.1"/>
    <property type="molecule type" value="Genomic_DNA"/>
</dbReference>
<evidence type="ECO:0000256" key="2">
    <source>
        <dbReference type="SAM" id="MobiDB-lite"/>
    </source>
</evidence>
<dbReference type="NCBIfam" id="NF038192">
    <property type="entry name" value="V_cas_c2c8"/>
    <property type="match status" value="1"/>
</dbReference>
<evidence type="ECO:0000313" key="4">
    <source>
        <dbReference type="EMBL" id="AFZ18968.1"/>
    </source>
</evidence>
<dbReference type="NCBIfam" id="NF040570">
    <property type="entry name" value="guided_TnpB"/>
    <property type="match status" value="1"/>
</dbReference>
<protein>
    <submittedName>
        <fullName evidence="4">Transposase</fullName>
    </submittedName>
</protein>
<keyword evidence="5" id="KW-1185">Reference proteome</keyword>
<evidence type="ECO:0000313" key="5">
    <source>
        <dbReference type="Proteomes" id="UP000010471"/>
    </source>
</evidence>
<accession>K9WFH0</accession>
<feature type="domain" description="Cas12f1-like TNB" evidence="3">
    <location>
        <begin position="515"/>
        <end position="581"/>
    </location>
</feature>
<dbReference type="HOGENOM" id="CLU_433340_0_0_3"/>
<dbReference type="STRING" id="1173027.Mic7113_3230"/>
<dbReference type="InterPro" id="IPR010095">
    <property type="entry name" value="Cas12f1-like_TNB"/>
</dbReference>
<dbReference type="OrthoDB" id="435395at2"/>
<dbReference type="Pfam" id="PF07282">
    <property type="entry name" value="Cas12f1-like_TNB"/>
    <property type="match status" value="1"/>
</dbReference>
<dbReference type="Proteomes" id="UP000010471">
    <property type="component" value="Chromosome"/>
</dbReference>
<dbReference type="RefSeq" id="WP_015183112.1">
    <property type="nucleotide sequence ID" value="NC_019738.1"/>
</dbReference>
<keyword evidence="1" id="KW-0238">DNA-binding</keyword>
<dbReference type="AlphaFoldDB" id="K9WFH0"/>
<dbReference type="GO" id="GO:0003677">
    <property type="term" value="F:DNA binding"/>
    <property type="evidence" value="ECO:0007669"/>
    <property type="project" value="UniProtKB-KW"/>
</dbReference>
<evidence type="ECO:0000256" key="1">
    <source>
        <dbReference type="ARBA" id="ARBA00023125"/>
    </source>
</evidence>
<dbReference type="KEGG" id="mic:Mic7113_3230"/>
<dbReference type="eggNOG" id="COG0675">
    <property type="taxonomic scope" value="Bacteria"/>
</dbReference>
<name>K9WFH0_9CYAN</name>